<evidence type="ECO:0000259" key="2">
    <source>
        <dbReference type="Pfam" id="PF13358"/>
    </source>
</evidence>
<keyword evidence="4" id="KW-1185">Reference proteome</keyword>
<keyword evidence="1" id="KW-0732">Signal</keyword>
<protein>
    <recommendedName>
        <fullName evidence="2">Tc1-like transposase DDE domain-containing protein</fullName>
    </recommendedName>
</protein>
<name>A0ABQ9HCR2_9NEOP</name>
<dbReference type="Pfam" id="PF13358">
    <property type="entry name" value="DDE_3"/>
    <property type="match status" value="1"/>
</dbReference>
<comment type="caution">
    <text evidence="3">The sequence shown here is derived from an EMBL/GenBank/DDBJ whole genome shotgun (WGS) entry which is preliminary data.</text>
</comment>
<evidence type="ECO:0000313" key="4">
    <source>
        <dbReference type="Proteomes" id="UP001159363"/>
    </source>
</evidence>
<dbReference type="EMBL" id="JARBHB010000006">
    <property type="protein sequence ID" value="KAJ8882025.1"/>
    <property type="molecule type" value="Genomic_DNA"/>
</dbReference>
<feature type="chain" id="PRO_5046065086" description="Tc1-like transposase DDE domain-containing protein" evidence="1">
    <location>
        <begin position="23"/>
        <end position="707"/>
    </location>
</feature>
<dbReference type="InterPro" id="IPR038717">
    <property type="entry name" value="Tc1-like_DDE_dom"/>
</dbReference>
<feature type="signal peptide" evidence="1">
    <location>
        <begin position="1"/>
        <end position="22"/>
    </location>
</feature>
<dbReference type="InterPro" id="IPR036397">
    <property type="entry name" value="RNaseH_sf"/>
</dbReference>
<reference evidence="3 4" key="1">
    <citation type="submission" date="2023-02" db="EMBL/GenBank/DDBJ databases">
        <title>LHISI_Scaffold_Assembly.</title>
        <authorList>
            <person name="Stuart O.P."/>
            <person name="Cleave R."/>
            <person name="Magrath M.J.L."/>
            <person name="Mikheyev A.S."/>
        </authorList>
    </citation>
    <scope>NUCLEOTIDE SEQUENCE [LARGE SCALE GENOMIC DNA]</scope>
    <source>
        <strain evidence="3">Daus_M_001</strain>
        <tissue evidence="3">Leg muscle</tissue>
    </source>
</reference>
<feature type="domain" description="Tc1-like transposase DDE" evidence="2">
    <location>
        <begin position="632"/>
        <end position="696"/>
    </location>
</feature>
<dbReference type="Proteomes" id="UP001159363">
    <property type="component" value="Chromosome 5"/>
</dbReference>
<gene>
    <name evidence="3" type="ORF">PR048_018513</name>
</gene>
<proteinExistence type="predicted"/>
<evidence type="ECO:0000256" key="1">
    <source>
        <dbReference type="SAM" id="SignalP"/>
    </source>
</evidence>
<sequence>MYRVNIGLVCCWCGCWINICSFCAPRNQLRCSVLTIVKADGGPLLKFNQSRANNEKDTLRDNVFHCCRMMRVVDLYQLVEVVNVVEQIDKASSWRGWALPPVGRALKSAHFTVNSLYVNAESRSDRAAEGKPQQGDTGTCCLITARQHAFTRESTTIVWLGSWNRTAPRRKHCTPHAQERRGARRACYYRPYRSLASLPLTRVSQEELLPSLPRTLNDRVYPEHPTMSKQSFIVVPPPPFFPSCSSKGDYERMEQADERVLPKGCQKSAANCKRNEQQRNARDGRIKMRYQTLICCASIRTVGAKIVAVIDSSEQDMCAALNIGVLRADEGEASGAGMKRRGKREIPEKIRRPAVLSGTIPNMRKRGSDTAVRDVRLKRVRVGKKSEKDTRKGTYRNLYVTSRLPRSHTTMFPPVRSLVDTYHPTSFFPHVLHPSVAGPTLQRSSQISEALCTRPLEMWVAGGINKPTKQRVFSIIMTRCDTASVLSIGGTRFALSSTRRYNPGVFSNGLLCSHRPFVEPLYCHFPLHHIFPPPGPFPSLITRACLSSSLCPPSNSAYKMGDLGHRLQVSEPRAIWYLAVASGRGPEVTLTFNVDLKCPISPENTLLEFPSKSVNLTLYLYGDLVHKRQASESRSHPPHWIVDNARCHVARDTMQWYADNNVRRLDWPAQSPDLNPIEHLCDELGRRVRARQARSKSIVQLMEWLQE</sequence>
<dbReference type="Gene3D" id="3.30.420.10">
    <property type="entry name" value="Ribonuclease H-like superfamily/Ribonuclease H"/>
    <property type="match status" value="1"/>
</dbReference>
<accession>A0ABQ9HCR2</accession>
<evidence type="ECO:0000313" key="3">
    <source>
        <dbReference type="EMBL" id="KAJ8882025.1"/>
    </source>
</evidence>
<organism evidence="3 4">
    <name type="scientific">Dryococelus australis</name>
    <dbReference type="NCBI Taxonomy" id="614101"/>
    <lineage>
        <taxon>Eukaryota</taxon>
        <taxon>Metazoa</taxon>
        <taxon>Ecdysozoa</taxon>
        <taxon>Arthropoda</taxon>
        <taxon>Hexapoda</taxon>
        <taxon>Insecta</taxon>
        <taxon>Pterygota</taxon>
        <taxon>Neoptera</taxon>
        <taxon>Polyneoptera</taxon>
        <taxon>Phasmatodea</taxon>
        <taxon>Verophasmatodea</taxon>
        <taxon>Anareolatae</taxon>
        <taxon>Phasmatidae</taxon>
        <taxon>Eurycanthinae</taxon>
        <taxon>Dryococelus</taxon>
    </lineage>
</organism>